<evidence type="ECO:0000313" key="2">
    <source>
        <dbReference type="EMBL" id="MER8936398.1"/>
    </source>
</evidence>
<name>A0ABV1YMH8_9HYPH</name>
<dbReference type="PIRSF" id="PIRSF019307">
    <property type="entry name" value="UCP019307"/>
    <property type="match status" value="1"/>
</dbReference>
<evidence type="ECO:0000259" key="1">
    <source>
        <dbReference type="Pfam" id="PF07883"/>
    </source>
</evidence>
<dbReference type="SUPFAM" id="SSF51182">
    <property type="entry name" value="RmlC-like cupins"/>
    <property type="match status" value="1"/>
</dbReference>
<gene>
    <name evidence="2" type="ORF">NKI33_25985</name>
</gene>
<dbReference type="CDD" id="cd02219">
    <property type="entry name" value="cupin_YjlB-like"/>
    <property type="match status" value="1"/>
</dbReference>
<protein>
    <submittedName>
        <fullName evidence="2">Cupin domain-containing protein</fullName>
    </submittedName>
</protein>
<reference evidence="2 3" key="1">
    <citation type="journal article" date="2024" name="Proc. Natl. Acad. Sci. U.S.A.">
        <title>The evolutionary genomics of adaptation to stress in wild rhizobium bacteria.</title>
        <authorList>
            <person name="Kehlet-Delgado H."/>
            <person name="Montoya A.P."/>
            <person name="Jensen K.T."/>
            <person name="Wendlandt C.E."/>
            <person name="Dexheimer C."/>
            <person name="Roberts M."/>
            <person name="Torres Martinez L."/>
            <person name="Friesen M.L."/>
            <person name="Griffitts J.S."/>
            <person name="Porter S.S."/>
        </authorList>
    </citation>
    <scope>NUCLEOTIDE SEQUENCE [LARGE SCALE GENOMIC DNA]</scope>
    <source>
        <strain evidence="2 3">M0729</strain>
    </source>
</reference>
<dbReference type="PANTHER" id="PTHR36448">
    <property type="entry name" value="BLR7373 PROTEIN"/>
    <property type="match status" value="1"/>
</dbReference>
<evidence type="ECO:0000313" key="3">
    <source>
        <dbReference type="Proteomes" id="UP001464387"/>
    </source>
</evidence>
<dbReference type="EMBL" id="JAMYPJ010000048">
    <property type="protein sequence ID" value="MER8936398.1"/>
    <property type="molecule type" value="Genomic_DNA"/>
</dbReference>
<organism evidence="2 3">
    <name type="scientific">Mesorhizobium opportunistum</name>
    <dbReference type="NCBI Taxonomy" id="593909"/>
    <lineage>
        <taxon>Bacteria</taxon>
        <taxon>Pseudomonadati</taxon>
        <taxon>Pseudomonadota</taxon>
        <taxon>Alphaproteobacteria</taxon>
        <taxon>Hyphomicrobiales</taxon>
        <taxon>Phyllobacteriaceae</taxon>
        <taxon>Mesorhizobium</taxon>
    </lineage>
</organism>
<sequence>MSILQSMKKAAEQVTGVARPGRRQAADLVRPRKPNEFRFRDDGLVPNHSSWPLVVYRGAVRLPQDFDPAAVMEELFGANGWGDSWRDGIYDYVHYHSRIHEVLGVARGTAKVQFGGRKGRTLALKAGDVAVLPAGTGHQRISASEDFLVVGAYPASGTYDECTTAADHAKAVVTIPSVGRPRKDPVYGSEGPLLTAWKKD</sequence>
<comment type="caution">
    <text evidence="2">The sequence shown here is derived from an EMBL/GenBank/DDBJ whole genome shotgun (WGS) entry which is preliminary data.</text>
</comment>
<dbReference type="InterPro" id="IPR014500">
    <property type="entry name" value="UCP019307_cupin"/>
</dbReference>
<keyword evidence="3" id="KW-1185">Reference proteome</keyword>
<dbReference type="Proteomes" id="UP001464387">
    <property type="component" value="Unassembled WGS sequence"/>
</dbReference>
<dbReference type="Pfam" id="PF07883">
    <property type="entry name" value="Cupin_2"/>
    <property type="match status" value="1"/>
</dbReference>
<dbReference type="Gene3D" id="2.60.120.10">
    <property type="entry name" value="Jelly Rolls"/>
    <property type="match status" value="1"/>
</dbReference>
<dbReference type="InterPro" id="IPR011051">
    <property type="entry name" value="RmlC_Cupin_sf"/>
</dbReference>
<dbReference type="InterPro" id="IPR047121">
    <property type="entry name" value="YjiB-like"/>
</dbReference>
<feature type="domain" description="Cupin type-2" evidence="1">
    <location>
        <begin position="93"/>
        <end position="145"/>
    </location>
</feature>
<dbReference type="RefSeq" id="WP_287272921.1">
    <property type="nucleotide sequence ID" value="NZ_JAMYMY010000052.1"/>
</dbReference>
<proteinExistence type="predicted"/>
<dbReference type="InterPro" id="IPR014710">
    <property type="entry name" value="RmlC-like_jellyroll"/>
</dbReference>
<dbReference type="InterPro" id="IPR013096">
    <property type="entry name" value="Cupin_2"/>
</dbReference>
<dbReference type="PANTHER" id="PTHR36448:SF2">
    <property type="entry name" value="CUPIN TYPE-1 DOMAIN-CONTAINING PROTEIN"/>
    <property type="match status" value="1"/>
</dbReference>
<accession>A0ABV1YMH8</accession>